<dbReference type="SUPFAM" id="SSF89082">
    <property type="entry name" value="Antibiotic binding domain of TipA-like multidrug resistance regulators"/>
    <property type="match status" value="1"/>
</dbReference>
<protein>
    <recommendedName>
        <fullName evidence="1">TipAS antibiotic-recognition domain-containing protein</fullName>
    </recommendedName>
</protein>
<dbReference type="Gene3D" id="1.10.490.50">
    <property type="entry name" value="Antibiotic binding domain of TipA-like multidrug resistance regulators"/>
    <property type="match status" value="1"/>
</dbReference>
<gene>
    <name evidence="2" type="ORF">GCM10025868_07740</name>
</gene>
<accession>A0ABQ6JDM8</accession>
<dbReference type="Pfam" id="PF07739">
    <property type="entry name" value="TipAS"/>
    <property type="match status" value="1"/>
</dbReference>
<dbReference type="InterPro" id="IPR036244">
    <property type="entry name" value="TipA-like_antibiotic-bd"/>
</dbReference>
<evidence type="ECO:0000313" key="2">
    <source>
        <dbReference type="EMBL" id="GMA85524.1"/>
    </source>
</evidence>
<name>A0ABQ6JDM8_9ACTN</name>
<comment type="caution">
    <text evidence="2">The sequence shown here is derived from an EMBL/GenBank/DDBJ whole genome shotgun (WGS) entry which is preliminary data.</text>
</comment>
<keyword evidence="3" id="KW-1185">Reference proteome</keyword>
<sequence length="93" mass="10176">MMAASEALETRLAAACADGVDPTSTQAMDLAEEHRAGLAAFYDCGYPMHRGLGDLYVSDPRFTAHYDDRQPGLAQWLRDAVHANADRHEPAED</sequence>
<dbReference type="InterPro" id="IPR012925">
    <property type="entry name" value="TipAS_dom"/>
</dbReference>
<reference evidence="3" key="1">
    <citation type="journal article" date="2019" name="Int. J. Syst. Evol. Microbiol.">
        <title>The Global Catalogue of Microorganisms (GCM) 10K type strain sequencing project: providing services to taxonomists for standard genome sequencing and annotation.</title>
        <authorList>
            <consortium name="The Broad Institute Genomics Platform"/>
            <consortium name="The Broad Institute Genome Sequencing Center for Infectious Disease"/>
            <person name="Wu L."/>
            <person name="Ma J."/>
        </authorList>
    </citation>
    <scope>NUCLEOTIDE SEQUENCE [LARGE SCALE GENOMIC DNA]</scope>
    <source>
        <strain evidence="3">NBRC 108730</strain>
    </source>
</reference>
<evidence type="ECO:0000259" key="1">
    <source>
        <dbReference type="Pfam" id="PF07739"/>
    </source>
</evidence>
<proteinExistence type="predicted"/>
<dbReference type="EMBL" id="BSUZ01000001">
    <property type="protein sequence ID" value="GMA85524.1"/>
    <property type="molecule type" value="Genomic_DNA"/>
</dbReference>
<feature type="domain" description="TipAS antibiotic-recognition" evidence="1">
    <location>
        <begin position="1"/>
        <end position="84"/>
    </location>
</feature>
<dbReference type="Proteomes" id="UP001157017">
    <property type="component" value="Unassembled WGS sequence"/>
</dbReference>
<evidence type="ECO:0000313" key="3">
    <source>
        <dbReference type="Proteomes" id="UP001157017"/>
    </source>
</evidence>
<organism evidence="2 3">
    <name type="scientific">Angustibacter aerolatus</name>
    <dbReference type="NCBI Taxonomy" id="1162965"/>
    <lineage>
        <taxon>Bacteria</taxon>
        <taxon>Bacillati</taxon>
        <taxon>Actinomycetota</taxon>
        <taxon>Actinomycetes</taxon>
        <taxon>Kineosporiales</taxon>
        <taxon>Kineosporiaceae</taxon>
    </lineage>
</organism>